<name>F8AL12_METOI</name>
<keyword evidence="1" id="KW-0812">Transmembrane</keyword>
<dbReference type="RefSeq" id="WP_013866633.1">
    <property type="nucleotide sequence ID" value="NC_015636.1"/>
</dbReference>
<dbReference type="STRING" id="647113.Metok_0465"/>
<dbReference type="KEGG" id="mok:Metok_0465"/>
<dbReference type="GeneID" id="10772587"/>
<protein>
    <submittedName>
        <fullName evidence="2">Uncharacterized protein</fullName>
    </submittedName>
</protein>
<sequence length="195" mass="22851">MIKIYYPKTTKIYDISEEQKYLEASMEKIITTIKTEGINAILIANSKYDTYKKITTSKPSNMLDKKLYPHYEKIYTTVVNNINKYKQNLENQEFNVEIYNKPLNTSAPVHDILKRYGEYLGSFVLIIGMLITLLMLPIDFVLRVILKKENSADKFFRYAPLKKLAEKSYSYEKKDIIEYAKKLEDKYGNIAVILV</sequence>
<keyword evidence="1" id="KW-0472">Membrane</keyword>
<accession>F8AL12</accession>
<feature type="transmembrane region" description="Helical" evidence="1">
    <location>
        <begin position="123"/>
        <end position="146"/>
    </location>
</feature>
<gene>
    <name evidence="2" type="ordered locus">Metok_0465</name>
</gene>
<organism evidence="2 3">
    <name type="scientific">Methanothermococcus okinawensis (strain DSM 14208 / JCM 11175 / IH1)</name>
    <dbReference type="NCBI Taxonomy" id="647113"/>
    <lineage>
        <taxon>Archaea</taxon>
        <taxon>Methanobacteriati</taxon>
        <taxon>Methanobacteriota</taxon>
        <taxon>Methanomada group</taxon>
        <taxon>Methanococci</taxon>
        <taxon>Methanococcales</taxon>
        <taxon>Methanococcaceae</taxon>
        <taxon>Methanothermococcus</taxon>
    </lineage>
</organism>
<evidence type="ECO:0000313" key="3">
    <source>
        <dbReference type="Proteomes" id="UP000009296"/>
    </source>
</evidence>
<dbReference type="AlphaFoldDB" id="F8AL12"/>
<evidence type="ECO:0000313" key="2">
    <source>
        <dbReference type="EMBL" id="AEH06447.1"/>
    </source>
</evidence>
<dbReference type="eggNOG" id="arCOG11107">
    <property type="taxonomic scope" value="Archaea"/>
</dbReference>
<dbReference type="EMBL" id="CP002792">
    <property type="protein sequence ID" value="AEH06447.1"/>
    <property type="molecule type" value="Genomic_DNA"/>
</dbReference>
<evidence type="ECO:0000256" key="1">
    <source>
        <dbReference type="SAM" id="Phobius"/>
    </source>
</evidence>
<keyword evidence="3" id="KW-1185">Reference proteome</keyword>
<proteinExistence type="predicted"/>
<keyword evidence="1" id="KW-1133">Transmembrane helix</keyword>
<dbReference type="HOGENOM" id="CLU_1393594_0_0_2"/>
<dbReference type="Proteomes" id="UP000009296">
    <property type="component" value="Chromosome"/>
</dbReference>
<reference evidence="2" key="1">
    <citation type="submission" date="2011-05" db="EMBL/GenBank/DDBJ databases">
        <title>Complete sequence of chromosome of Methanothermococcus okinawensis IH1.</title>
        <authorList>
            <consortium name="US DOE Joint Genome Institute"/>
            <person name="Lucas S."/>
            <person name="Han J."/>
            <person name="Lapidus A."/>
            <person name="Cheng J.-F."/>
            <person name="Goodwin L."/>
            <person name="Pitluck S."/>
            <person name="Peters L."/>
            <person name="Mikhailova N."/>
            <person name="Held B."/>
            <person name="Han C."/>
            <person name="Tapia R."/>
            <person name="Land M."/>
            <person name="Hauser L."/>
            <person name="Kyrpides N."/>
            <person name="Ivanova N."/>
            <person name="Pagani I."/>
            <person name="Sieprawska-Lupa M."/>
            <person name="Takai K."/>
            <person name="Miyazaki J."/>
            <person name="Whitman W."/>
            <person name="Woyke T."/>
        </authorList>
    </citation>
    <scope>NUCLEOTIDE SEQUENCE [LARGE SCALE GENOMIC DNA]</scope>
    <source>
        <strain evidence="2">IH1</strain>
    </source>
</reference>